<proteinExistence type="predicted"/>
<dbReference type="EMBL" id="KY774314">
    <property type="protein sequence ID" value="ART32144.1"/>
    <property type="molecule type" value="Genomic_DNA"/>
</dbReference>
<protein>
    <submittedName>
        <fullName evidence="2">Uncharacterized protein</fullName>
    </submittedName>
</protein>
<organism evidence="2">
    <name type="scientific">Utricularia reniformis</name>
    <dbReference type="NCBI Taxonomy" id="192314"/>
    <lineage>
        <taxon>Eukaryota</taxon>
        <taxon>Viridiplantae</taxon>
        <taxon>Streptophyta</taxon>
        <taxon>Embryophyta</taxon>
        <taxon>Tracheophyta</taxon>
        <taxon>Spermatophyta</taxon>
        <taxon>Magnoliopsida</taxon>
        <taxon>eudicotyledons</taxon>
        <taxon>Gunneridae</taxon>
        <taxon>Pentapetalae</taxon>
        <taxon>asterids</taxon>
        <taxon>lamiids</taxon>
        <taxon>Lamiales</taxon>
        <taxon>Lentibulariaceae</taxon>
        <taxon>Utricularia</taxon>
    </lineage>
</organism>
<keyword evidence="1" id="KW-1133">Transmembrane helix</keyword>
<geneLocation type="mitochondrion" evidence="2"/>
<evidence type="ECO:0000256" key="1">
    <source>
        <dbReference type="SAM" id="Phobius"/>
    </source>
</evidence>
<gene>
    <name evidence="2" type="ORF">AEK19_MT1981</name>
</gene>
<keyword evidence="2" id="KW-0496">Mitochondrion</keyword>
<name>A0A1Y0B426_9LAMI</name>
<keyword evidence="1" id="KW-0472">Membrane</keyword>
<feature type="transmembrane region" description="Helical" evidence="1">
    <location>
        <begin position="6"/>
        <end position="27"/>
    </location>
</feature>
<reference evidence="2" key="1">
    <citation type="submission" date="2017-03" db="EMBL/GenBank/DDBJ databases">
        <title>The mitochondrial genome of the carnivorous plant Utricularia reniformis (Lentibulariaceae): structure, comparative analysis and evolutionary landmarks.</title>
        <authorList>
            <person name="Silva S.R."/>
            <person name="Alvarenga D.O."/>
            <person name="Michael T.P."/>
            <person name="Miranda V.F.O."/>
            <person name="Varani A.M."/>
        </authorList>
    </citation>
    <scope>NUCLEOTIDE SEQUENCE</scope>
</reference>
<keyword evidence="1" id="KW-0812">Transmembrane</keyword>
<dbReference type="AlphaFoldDB" id="A0A1Y0B426"/>
<evidence type="ECO:0000313" key="2">
    <source>
        <dbReference type="EMBL" id="ART32144.1"/>
    </source>
</evidence>
<sequence>MGESLITWVKAGIPSLFVYLLSIPIPYSERKPSLFFHLSV</sequence>
<accession>A0A1Y0B426</accession>